<dbReference type="NCBIfam" id="TIGR00092">
    <property type="entry name" value="redox-regulated ATPase YchF"/>
    <property type="match status" value="1"/>
</dbReference>
<evidence type="ECO:0000256" key="2">
    <source>
        <dbReference type="ARBA" id="ARBA00022723"/>
    </source>
</evidence>
<dbReference type="PIRSF" id="PIRSF006641">
    <property type="entry name" value="CHP00092"/>
    <property type="match status" value="1"/>
</dbReference>
<dbReference type="InterPro" id="IPR041706">
    <property type="entry name" value="YchF_N"/>
</dbReference>
<dbReference type="InterPro" id="IPR012676">
    <property type="entry name" value="TGS-like"/>
</dbReference>
<dbReference type="RefSeq" id="WP_205498734.1">
    <property type="nucleotide sequence ID" value="NZ_CP148066.1"/>
</dbReference>
<reference evidence="9" key="1">
    <citation type="submission" date="2024-03" db="EMBL/GenBank/DDBJ databases">
        <title>Complete genome sequence of Mycoplasma gypis type strain B1/T1.</title>
        <authorList>
            <person name="Spergser J."/>
        </authorList>
    </citation>
    <scope>NUCLEOTIDE SEQUENCE [LARGE SCALE GENOMIC DNA]</scope>
    <source>
        <strain evidence="9">B1/T1</strain>
    </source>
</reference>
<dbReference type="InterPro" id="IPR027417">
    <property type="entry name" value="P-loop_NTPase"/>
</dbReference>
<dbReference type="Gene3D" id="3.40.50.300">
    <property type="entry name" value="P-loop containing nucleotide triphosphate hydrolases"/>
    <property type="match status" value="1"/>
</dbReference>
<accession>A0ABZ2RPW6</accession>
<dbReference type="PANTHER" id="PTHR23305">
    <property type="entry name" value="OBG GTPASE FAMILY"/>
    <property type="match status" value="1"/>
</dbReference>
<dbReference type="InterPro" id="IPR004095">
    <property type="entry name" value="TGS"/>
</dbReference>
<dbReference type="InterPro" id="IPR023192">
    <property type="entry name" value="TGS-like_dom_sf"/>
</dbReference>
<gene>
    <name evidence="6 9" type="primary">ychF</name>
    <name evidence="9" type="ORF">WG616_00530</name>
</gene>
<dbReference type="InterPro" id="IPR031167">
    <property type="entry name" value="G_OBG"/>
</dbReference>
<dbReference type="InterPro" id="IPR006073">
    <property type="entry name" value="GTP-bd"/>
</dbReference>
<dbReference type="PROSITE" id="PS51710">
    <property type="entry name" value="G_OBG"/>
    <property type="match status" value="1"/>
</dbReference>
<dbReference type="PANTHER" id="PTHR23305:SF18">
    <property type="entry name" value="OBG-TYPE G DOMAIN-CONTAINING PROTEIN"/>
    <property type="match status" value="1"/>
</dbReference>
<feature type="binding site" evidence="6">
    <location>
        <begin position="12"/>
        <end position="17"/>
    </location>
    <ligand>
        <name>ATP</name>
        <dbReference type="ChEBI" id="CHEBI:30616"/>
    </ligand>
</feature>
<dbReference type="Pfam" id="PF06071">
    <property type="entry name" value="YchF-GTPase_C"/>
    <property type="match status" value="1"/>
</dbReference>
<keyword evidence="5" id="KW-0460">Magnesium</keyword>
<evidence type="ECO:0000313" key="9">
    <source>
        <dbReference type="EMBL" id="WXL28507.1"/>
    </source>
</evidence>
<organism evidence="9 10">
    <name type="scientific">[Mycoplasma] gypis</name>
    <dbReference type="NCBI Taxonomy" id="92404"/>
    <lineage>
        <taxon>Bacteria</taxon>
        <taxon>Bacillati</taxon>
        <taxon>Mycoplasmatota</taxon>
        <taxon>Mycoplasmoidales</taxon>
        <taxon>Metamycoplasmataceae</taxon>
        <taxon>Metamycoplasma</taxon>
    </lineage>
</organism>
<dbReference type="Gene3D" id="1.10.150.300">
    <property type="entry name" value="TGS-like domain"/>
    <property type="match status" value="1"/>
</dbReference>
<proteinExistence type="inferred from homology"/>
<dbReference type="HAMAP" id="MF_00944">
    <property type="entry name" value="YchF_OLA1_ATPase"/>
    <property type="match status" value="1"/>
</dbReference>
<dbReference type="Proteomes" id="UP001460679">
    <property type="component" value="Chromosome"/>
</dbReference>
<protein>
    <recommendedName>
        <fullName evidence="6">Ribosome-binding ATPase YchF</fullName>
    </recommendedName>
</protein>
<name>A0ABZ2RPW6_9BACT</name>
<evidence type="ECO:0000259" key="8">
    <source>
        <dbReference type="PROSITE" id="PS51880"/>
    </source>
</evidence>
<dbReference type="InterPro" id="IPR012675">
    <property type="entry name" value="Beta-grasp_dom_sf"/>
</dbReference>
<evidence type="ECO:0000256" key="3">
    <source>
        <dbReference type="ARBA" id="ARBA00022741"/>
    </source>
</evidence>
<dbReference type="InterPro" id="IPR004396">
    <property type="entry name" value="ATPase_YchF/OLA1"/>
</dbReference>
<evidence type="ECO:0000259" key="7">
    <source>
        <dbReference type="PROSITE" id="PS51710"/>
    </source>
</evidence>
<evidence type="ECO:0000256" key="1">
    <source>
        <dbReference type="ARBA" id="ARBA00001946"/>
    </source>
</evidence>
<comment type="function">
    <text evidence="6">ATPase that binds to both the 70S ribosome and the 50S ribosomal subunit in a nucleotide-independent manner.</text>
</comment>
<evidence type="ECO:0000313" key="10">
    <source>
        <dbReference type="Proteomes" id="UP001460679"/>
    </source>
</evidence>
<comment type="similarity">
    <text evidence="6">Belongs to the TRAFAC class OBG-HflX-like GTPase superfamily. OBG GTPase family. YchF/OLA1 subfamily.</text>
</comment>
<dbReference type="EMBL" id="CP148066">
    <property type="protein sequence ID" value="WXL28507.1"/>
    <property type="molecule type" value="Genomic_DNA"/>
</dbReference>
<dbReference type="CDD" id="cd01900">
    <property type="entry name" value="YchF"/>
    <property type="match status" value="1"/>
</dbReference>
<dbReference type="CDD" id="cd04867">
    <property type="entry name" value="TGS_YchF_OLA1"/>
    <property type="match status" value="1"/>
</dbReference>
<dbReference type="Pfam" id="PF01926">
    <property type="entry name" value="MMR_HSR1"/>
    <property type="match status" value="1"/>
</dbReference>
<keyword evidence="10" id="KW-1185">Reference proteome</keyword>
<comment type="cofactor">
    <cofactor evidence="1">
        <name>Mg(2+)</name>
        <dbReference type="ChEBI" id="CHEBI:18420"/>
    </cofactor>
</comment>
<dbReference type="Gene3D" id="3.10.20.30">
    <property type="match status" value="1"/>
</dbReference>
<dbReference type="PROSITE" id="PS51880">
    <property type="entry name" value="TGS"/>
    <property type="match status" value="1"/>
</dbReference>
<keyword evidence="4 6" id="KW-0067">ATP-binding</keyword>
<dbReference type="SUPFAM" id="SSF52540">
    <property type="entry name" value="P-loop containing nucleoside triphosphate hydrolases"/>
    <property type="match status" value="1"/>
</dbReference>
<keyword evidence="2" id="KW-0479">Metal-binding</keyword>
<evidence type="ECO:0000256" key="4">
    <source>
        <dbReference type="ARBA" id="ARBA00022840"/>
    </source>
</evidence>
<dbReference type="PRINTS" id="PR00326">
    <property type="entry name" value="GTP1OBG"/>
</dbReference>
<keyword evidence="3 6" id="KW-0547">Nucleotide-binding</keyword>
<dbReference type="SUPFAM" id="SSF81271">
    <property type="entry name" value="TGS-like"/>
    <property type="match status" value="1"/>
</dbReference>
<feature type="domain" description="TGS" evidence="8">
    <location>
        <begin position="283"/>
        <end position="366"/>
    </location>
</feature>
<sequence>MSLKAGIVGLPNVGKSTLFNALTLNEAEAQNYAFTTIEPNIAIVKLNDPRLVEIAKLAKTTNIIPATFTFVDIAGLVKGASKGEGLGNKFLANIREVDAIVHVVRCFEDTNIMHVSGKVDPIDDVKVINLELILADLQTVENVINRIGKKAQNSGDKDLKKEFEIAKKIKSHLEEEKSARELELDEDEKKIIKSWQLLTLKPIIYVANLKQDEIGNLENAQHFQALKAHLNLTNDLLIPVCVSLEYEISKFEDLDDKKMFLSEYNIDESGLDTLVQNTFSLLKQKTYFTAGEIEARAWVFTDGQNAAECAGIIHTDFEKKFVKAEVIAYDDYIAYGGEQKAKEQGKMRLEGKTYLMQDGDVCYFKIAK</sequence>
<feature type="domain" description="OBG-type G" evidence="7">
    <location>
        <begin position="3"/>
        <end position="260"/>
    </location>
</feature>
<evidence type="ECO:0000256" key="5">
    <source>
        <dbReference type="ARBA" id="ARBA00022842"/>
    </source>
</evidence>
<dbReference type="InterPro" id="IPR013029">
    <property type="entry name" value="YchF_C"/>
</dbReference>
<evidence type="ECO:0000256" key="6">
    <source>
        <dbReference type="HAMAP-Rule" id="MF_00944"/>
    </source>
</evidence>